<dbReference type="EMBL" id="CP073720">
    <property type="protein sequence ID" value="UWP86704.1"/>
    <property type="molecule type" value="Genomic_DNA"/>
</dbReference>
<organism evidence="1 2">
    <name type="scientific">Dactylosporangium fulvum</name>
    <dbReference type="NCBI Taxonomy" id="53359"/>
    <lineage>
        <taxon>Bacteria</taxon>
        <taxon>Bacillati</taxon>
        <taxon>Actinomycetota</taxon>
        <taxon>Actinomycetes</taxon>
        <taxon>Micromonosporales</taxon>
        <taxon>Micromonosporaceae</taxon>
        <taxon>Dactylosporangium</taxon>
    </lineage>
</organism>
<accession>A0ABY5WBV7</accession>
<dbReference type="RefSeq" id="WP_259866142.1">
    <property type="nucleotide sequence ID" value="NZ_BAAAST010000054.1"/>
</dbReference>
<dbReference type="Proteomes" id="UP001059617">
    <property type="component" value="Chromosome"/>
</dbReference>
<reference evidence="1" key="2">
    <citation type="submission" date="2022-09" db="EMBL/GenBank/DDBJ databases">
        <title>Biosynthetic gene clusters of Dactylosporangioum fulvum.</title>
        <authorList>
            <person name="Caradec T."/>
        </authorList>
    </citation>
    <scope>NUCLEOTIDE SEQUENCE</scope>
    <source>
        <strain evidence="1">NRRL B-16292</strain>
    </source>
</reference>
<evidence type="ECO:0000313" key="1">
    <source>
        <dbReference type="EMBL" id="UWP86704.1"/>
    </source>
</evidence>
<evidence type="ECO:0000313" key="2">
    <source>
        <dbReference type="Proteomes" id="UP001059617"/>
    </source>
</evidence>
<name>A0ABY5WBV7_9ACTN</name>
<keyword evidence="2" id="KW-1185">Reference proteome</keyword>
<protein>
    <submittedName>
        <fullName evidence="1">Uncharacterized protein</fullName>
    </submittedName>
</protein>
<reference evidence="1" key="1">
    <citation type="submission" date="2021-04" db="EMBL/GenBank/DDBJ databases">
        <authorList>
            <person name="Hartkoorn R.C."/>
            <person name="Beaudoing E."/>
            <person name="Hot D."/>
        </authorList>
    </citation>
    <scope>NUCLEOTIDE SEQUENCE</scope>
    <source>
        <strain evidence="1">NRRL B-16292</strain>
    </source>
</reference>
<gene>
    <name evidence="1" type="ORF">Dfulv_21675</name>
</gene>
<proteinExistence type="predicted"/>
<sequence>MELRLRPDYRLIILCDADSDADEGLADAIGRAGSGIAVATDWSVVISVAQDLIAVDVRLVYREGTPGPAEPLEFDIDLPTGTVRLGDPGAGAIGGDIEGGPGVYRVRVTTHGRDEAVAALQALRTAGGYTEADLDRYAGVEQYRLELWRLGDSPAEEDD</sequence>